<reference evidence="3" key="1">
    <citation type="journal article" date="2014" name="Int. J. Syst. Evol. Microbiol.">
        <title>Complete genome of a new Firmicutes species belonging to the dominant human colonic microbiota ('Ruminococcus bicirculans') reveals two chromosomes and a selective capacity to utilize plant glucans.</title>
        <authorList>
            <consortium name="NISC Comparative Sequencing Program"/>
            <person name="Wegmann U."/>
            <person name="Louis P."/>
            <person name="Goesmann A."/>
            <person name="Henrissat B."/>
            <person name="Duncan S.H."/>
            <person name="Flint H.J."/>
        </authorList>
    </citation>
    <scope>NUCLEOTIDE SEQUENCE</scope>
    <source>
        <strain evidence="3">CECT 8869</strain>
    </source>
</reference>
<organism evidence="3 4">
    <name type="scientific">Maribacter confluentis</name>
    <dbReference type="NCBI Taxonomy" id="1656093"/>
    <lineage>
        <taxon>Bacteria</taxon>
        <taxon>Pseudomonadati</taxon>
        <taxon>Bacteroidota</taxon>
        <taxon>Flavobacteriia</taxon>
        <taxon>Flavobacteriales</taxon>
        <taxon>Flavobacteriaceae</taxon>
        <taxon>Maribacter</taxon>
    </lineage>
</organism>
<evidence type="ECO:0000313" key="3">
    <source>
        <dbReference type="EMBL" id="MDO1514328.1"/>
    </source>
</evidence>
<dbReference type="Pfam" id="PF01370">
    <property type="entry name" value="Epimerase"/>
    <property type="match status" value="1"/>
</dbReference>
<evidence type="ECO:0000256" key="1">
    <source>
        <dbReference type="ARBA" id="ARBA00023027"/>
    </source>
</evidence>
<proteinExistence type="predicted"/>
<reference evidence="3" key="2">
    <citation type="submission" date="2023-06" db="EMBL/GenBank/DDBJ databases">
        <authorList>
            <person name="Lucena T."/>
            <person name="Sun Q."/>
        </authorList>
    </citation>
    <scope>NUCLEOTIDE SEQUENCE</scope>
    <source>
        <strain evidence="3">CECT 8869</strain>
    </source>
</reference>
<protein>
    <submittedName>
        <fullName evidence="3">NAD-dependent epimerase/dehydratase family protein</fullName>
    </submittedName>
</protein>
<evidence type="ECO:0000313" key="4">
    <source>
        <dbReference type="Proteomes" id="UP001168579"/>
    </source>
</evidence>
<comment type="caution">
    <text evidence="3">The sequence shown here is derived from an EMBL/GenBank/DDBJ whole genome shotgun (WGS) entry which is preliminary data.</text>
</comment>
<dbReference type="EMBL" id="JAUKUC010000001">
    <property type="protein sequence ID" value="MDO1514328.1"/>
    <property type="molecule type" value="Genomic_DNA"/>
</dbReference>
<gene>
    <name evidence="3" type="ORF">Q2T41_16865</name>
</gene>
<keyword evidence="4" id="KW-1185">Reference proteome</keyword>
<dbReference type="Gene3D" id="3.40.50.720">
    <property type="entry name" value="NAD(P)-binding Rossmann-like Domain"/>
    <property type="match status" value="1"/>
</dbReference>
<evidence type="ECO:0000259" key="2">
    <source>
        <dbReference type="Pfam" id="PF01370"/>
    </source>
</evidence>
<keyword evidence="1" id="KW-0520">NAD</keyword>
<name>A0ABT8RTV7_9FLAO</name>
<accession>A0ABT8RTV7</accession>
<dbReference type="InterPro" id="IPR001509">
    <property type="entry name" value="Epimerase_deHydtase"/>
</dbReference>
<dbReference type="RefSeq" id="WP_304437035.1">
    <property type="nucleotide sequence ID" value="NZ_JAUKUC010000001.1"/>
</dbReference>
<dbReference type="Gene3D" id="3.90.25.10">
    <property type="entry name" value="UDP-galactose 4-epimerase, domain 1"/>
    <property type="match status" value="1"/>
</dbReference>
<dbReference type="SUPFAM" id="SSF51735">
    <property type="entry name" value="NAD(P)-binding Rossmann-fold domains"/>
    <property type="match status" value="1"/>
</dbReference>
<feature type="domain" description="NAD-dependent epimerase/dehydratase" evidence="2">
    <location>
        <begin position="3"/>
        <end position="265"/>
    </location>
</feature>
<dbReference type="PANTHER" id="PTHR43574">
    <property type="entry name" value="EPIMERASE-RELATED"/>
    <property type="match status" value="1"/>
</dbReference>
<dbReference type="Proteomes" id="UP001168579">
    <property type="component" value="Unassembled WGS sequence"/>
</dbReference>
<sequence>MKILITGAAGFIGFHLVKALFLSGHEVIGLDNLNNYYDVNLKLARLRELGIDNISDSQIGLKINGLHNFTFYKGDICDTTFIDNLFKTEHFTHVVHLAAQAGVRYSITNPDTYIDSNIIGFYNILKNAKQFAIEHFIYASSSSVYGNSKKMPFSTSDNVDQPISLYAATKKSNELFAYTYSHLFNLKTTGLRFFTVYGPWGRPDMAYYKFIEAIMADKKIPVYNNGNLERDFTYIDDIIKGIIKVIDTGFISNSENENYAIYNIGNGNPIKLMDFISTIEHHLGRKAIMEMLPMQDGDVYKTYADISDLKINYGYQPTTNLNQGIRNFVEWYKQQF</sequence>
<dbReference type="InterPro" id="IPR036291">
    <property type="entry name" value="NAD(P)-bd_dom_sf"/>
</dbReference>
<dbReference type="PRINTS" id="PR01713">
    <property type="entry name" value="NUCEPIMERASE"/>
</dbReference>